<dbReference type="InterPro" id="IPR013785">
    <property type="entry name" value="Aldolase_TIM"/>
</dbReference>
<dbReference type="PROSITE" id="PS51349">
    <property type="entry name" value="FMN_HYDROXY_ACID_DH_2"/>
    <property type="match status" value="1"/>
</dbReference>
<sequence length="352" mass="36766">MTEIGRWTDGLEEQAARALPPETYGYFRRGAGQGISAAEAATSWDGLRLRPHVLRDVSVCDTSTTVLGTPVGTPVLVAPSTLQRRAEPEGEAATARGVARAGSLLAVTPNTVIPFSGLPASEAPWWVQVYVARDRPLTVEVLERAKAAGARAVVLTADTPVIGSYGRPGAHVADFVGPEDLYGNITGIPAREAAEHAPDLTPEVIDWLRERTGLPVVVKGVLRDDDAREFAAAGASGLLVSHHGGRQLDGLVPTAWALPEVADAVAGTGTEVYVDGGLRRGTHILAALALGARAVFVGRPVLWALTVAGDAGVARLLGELTGELAEAIRLTGMSSLDRVTRDQLWSGPPAVS</sequence>
<comment type="similarity">
    <text evidence="5">Belongs to the FMN-dependent alpha-hydroxy acid dehydrogenase family.</text>
</comment>
<dbReference type="Proteomes" id="UP001501777">
    <property type="component" value="Unassembled WGS sequence"/>
</dbReference>
<dbReference type="PANTHER" id="PTHR10578">
    <property type="entry name" value="S -2-HYDROXY-ACID OXIDASE-RELATED"/>
    <property type="match status" value="1"/>
</dbReference>
<evidence type="ECO:0000256" key="2">
    <source>
        <dbReference type="ARBA" id="ARBA00022630"/>
    </source>
</evidence>
<dbReference type="PIRSF" id="PIRSF000138">
    <property type="entry name" value="Al-hdrx_acd_dh"/>
    <property type="match status" value="1"/>
</dbReference>
<feature type="domain" description="FMN hydroxy acid dehydrogenase" evidence="6">
    <location>
        <begin position="1"/>
        <end position="349"/>
    </location>
</feature>
<dbReference type="Gene3D" id="3.20.20.70">
    <property type="entry name" value="Aldolase class I"/>
    <property type="match status" value="1"/>
</dbReference>
<dbReference type="SUPFAM" id="SSF51395">
    <property type="entry name" value="FMN-linked oxidoreductases"/>
    <property type="match status" value="1"/>
</dbReference>
<evidence type="ECO:0000313" key="8">
    <source>
        <dbReference type="Proteomes" id="UP001501777"/>
    </source>
</evidence>
<reference evidence="8" key="1">
    <citation type="journal article" date="2019" name="Int. J. Syst. Evol. Microbiol.">
        <title>The Global Catalogue of Microorganisms (GCM) 10K type strain sequencing project: providing services to taxonomists for standard genome sequencing and annotation.</title>
        <authorList>
            <consortium name="The Broad Institute Genomics Platform"/>
            <consortium name="The Broad Institute Genome Sequencing Center for Infectious Disease"/>
            <person name="Wu L."/>
            <person name="Ma J."/>
        </authorList>
    </citation>
    <scope>NUCLEOTIDE SEQUENCE [LARGE SCALE GENOMIC DNA]</scope>
    <source>
        <strain evidence="8">JCM 4395</strain>
    </source>
</reference>
<evidence type="ECO:0000313" key="7">
    <source>
        <dbReference type="EMBL" id="GAA2476238.1"/>
    </source>
</evidence>
<evidence type="ECO:0000256" key="5">
    <source>
        <dbReference type="ARBA" id="ARBA00024042"/>
    </source>
</evidence>
<gene>
    <name evidence="7" type="ORF">GCM10010276_09970</name>
</gene>
<organism evidence="7 8">
    <name type="scientific">Streptomyces longisporus</name>
    <dbReference type="NCBI Taxonomy" id="1948"/>
    <lineage>
        <taxon>Bacteria</taxon>
        <taxon>Bacillati</taxon>
        <taxon>Actinomycetota</taxon>
        <taxon>Actinomycetes</taxon>
        <taxon>Kitasatosporales</taxon>
        <taxon>Streptomycetaceae</taxon>
        <taxon>Streptomyces</taxon>
    </lineage>
</organism>
<dbReference type="InterPro" id="IPR012133">
    <property type="entry name" value="Alpha-hydoxy_acid_DH_FMN"/>
</dbReference>
<proteinExistence type="inferred from homology"/>
<protein>
    <submittedName>
        <fullName evidence="7">Alpha-hydroxy acid oxidase</fullName>
    </submittedName>
</protein>
<comment type="caution">
    <text evidence="7">The sequence shown here is derived from an EMBL/GenBank/DDBJ whole genome shotgun (WGS) entry which is preliminary data.</text>
</comment>
<keyword evidence="4" id="KW-0560">Oxidoreductase</keyword>
<dbReference type="InterPro" id="IPR000262">
    <property type="entry name" value="FMN-dep_DH"/>
</dbReference>
<keyword evidence="2" id="KW-0285">Flavoprotein</keyword>
<dbReference type="Pfam" id="PF01070">
    <property type="entry name" value="FMN_dh"/>
    <property type="match status" value="1"/>
</dbReference>
<evidence type="ECO:0000256" key="4">
    <source>
        <dbReference type="ARBA" id="ARBA00023002"/>
    </source>
</evidence>
<evidence type="ECO:0000256" key="1">
    <source>
        <dbReference type="ARBA" id="ARBA00001917"/>
    </source>
</evidence>
<keyword evidence="3" id="KW-0288">FMN</keyword>
<dbReference type="EMBL" id="BAAASG010000002">
    <property type="protein sequence ID" value="GAA2476238.1"/>
    <property type="molecule type" value="Genomic_DNA"/>
</dbReference>
<accession>A0ABP5YCR4</accession>
<dbReference type="InterPro" id="IPR037396">
    <property type="entry name" value="FMN_HAD"/>
</dbReference>
<dbReference type="RefSeq" id="WP_344398781.1">
    <property type="nucleotide sequence ID" value="NZ_BAAASG010000002.1"/>
</dbReference>
<name>A0ABP5YCR4_STRLO</name>
<keyword evidence="8" id="KW-1185">Reference proteome</keyword>
<evidence type="ECO:0000259" key="6">
    <source>
        <dbReference type="PROSITE" id="PS51349"/>
    </source>
</evidence>
<comment type="cofactor">
    <cofactor evidence="1">
        <name>FMN</name>
        <dbReference type="ChEBI" id="CHEBI:58210"/>
    </cofactor>
</comment>
<dbReference type="CDD" id="cd02809">
    <property type="entry name" value="alpha_hydroxyacid_oxid_FMN"/>
    <property type="match status" value="1"/>
</dbReference>
<evidence type="ECO:0000256" key="3">
    <source>
        <dbReference type="ARBA" id="ARBA00022643"/>
    </source>
</evidence>
<dbReference type="PANTHER" id="PTHR10578:SF107">
    <property type="entry name" value="2-HYDROXYACID OXIDASE 1"/>
    <property type="match status" value="1"/>
</dbReference>